<dbReference type="Proteomes" id="UP001392437">
    <property type="component" value="Unassembled WGS sequence"/>
</dbReference>
<name>A0AAW0QZ92_9PEZI</name>
<sequence length="107" mass="11928">MPAGIDGSTCVSETIWDNAYHYGGCVSITYQGKKKIAMVRMHGGASQYWFAATVENAVYPTAKMEVSSDQGAAWKSTTRDVSNFFKLKGPKWPIRFKHSLWSLVTML</sequence>
<organism evidence="1 2">
    <name type="scientific">Apiospora kogelbergensis</name>
    <dbReference type="NCBI Taxonomy" id="1337665"/>
    <lineage>
        <taxon>Eukaryota</taxon>
        <taxon>Fungi</taxon>
        <taxon>Dikarya</taxon>
        <taxon>Ascomycota</taxon>
        <taxon>Pezizomycotina</taxon>
        <taxon>Sordariomycetes</taxon>
        <taxon>Xylariomycetidae</taxon>
        <taxon>Amphisphaeriales</taxon>
        <taxon>Apiosporaceae</taxon>
        <taxon>Apiospora</taxon>
    </lineage>
</organism>
<comment type="caution">
    <text evidence="1">The sequence shown here is derived from an EMBL/GenBank/DDBJ whole genome shotgun (WGS) entry which is preliminary data.</text>
</comment>
<evidence type="ECO:0000313" key="2">
    <source>
        <dbReference type="Proteomes" id="UP001392437"/>
    </source>
</evidence>
<dbReference type="InterPro" id="IPR036749">
    <property type="entry name" value="Expansin_CBD_sf"/>
</dbReference>
<gene>
    <name evidence="1" type="ORF">PG999_004446</name>
</gene>
<proteinExistence type="predicted"/>
<dbReference type="EMBL" id="JAQQWP010000004">
    <property type="protein sequence ID" value="KAK8120326.1"/>
    <property type="molecule type" value="Genomic_DNA"/>
</dbReference>
<keyword evidence="2" id="KW-1185">Reference proteome</keyword>
<reference evidence="1 2" key="1">
    <citation type="submission" date="2023-01" db="EMBL/GenBank/DDBJ databases">
        <title>Analysis of 21 Apiospora genomes using comparative genomics revels a genus with tremendous synthesis potential of carbohydrate active enzymes and secondary metabolites.</title>
        <authorList>
            <person name="Sorensen T."/>
        </authorList>
    </citation>
    <scope>NUCLEOTIDE SEQUENCE [LARGE SCALE GENOMIC DNA]</scope>
    <source>
        <strain evidence="1 2">CBS 117206</strain>
    </source>
</reference>
<protein>
    <submittedName>
        <fullName evidence="1">Uncharacterized protein</fullName>
    </submittedName>
</protein>
<dbReference type="AlphaFoldDB" id="A0AAW0QZ92"/>
<dbReference type="Gene3D" id="2.60.40.760">
    <property type="entry name" value="Expansin, cellulose-binding-like domain"/>
    <property type="match status" value="1"/>
</dbReference>
<evidence type="ECO:0000313" key="1">
    <source>
        <dbReference type="EMBL" id="KAK8120326.1"/>
    </source>
</evidence>
<accession>A0AAW0QZ92</accession>